<dbReference type="PANTHER" id="PTHR11795">
    <property type="entry name" value="BRANCHED-CHAIN AMINO ACID TRANSPORT SYSTEM PERMEASE PROTEIN LIVH"/>
    <property type="match status" value="1"/>
</dbReference>
<evidence type="ECO:0000256" key="4">
    <source>
        <dbReference type="ARBA" id="ARBA00022692"/>
    </source>
</evidence>
<accession>F2IYQ9</accession>
<keyword evidence="5" id="KW-0029">Amino-acid transport</keyword>
<evidence type="ECO:0000256" key="3">
    <source>
        <dbReference type="ARBA" id="ARBA00022475"/>
    </source>
</evidence>
<evidence type="ECO:0000256" key="8">
    <source>
        <dbReference type="ARBA" id="ARBA00037998"/>
    </source>
</evidence>
<evidence type="ECO:0000256" key="9">
    <source>
        <dbReference type="SAM" id="Phobius"/>
    </source>
</evidence>
<dbReference type="Proteomes" id="UP000008130">
    <property type="component" value="Chromosome"/>
</dbReference>
<feature type="transmembrane region" description="Helical" evidence="9">
    <location>
        <begin position="243"/>
        <end position="262"/>
    </location>
</feature>
<dbReference type="GO" id="GO:0022857">
    <property type="term" value="F:transmembrane transporter activity"/>
    <property type="evidence" value="ECO:0007669"/>
    <property type="project" value="InterPro"/>
</dbReference>
<dbReference type="AlphaFoldDB" id="F2IYQ9"/>
<dbReference type="STRING" id="991905.SL003B_1077"/>
<evidence type="ECO:0000256" key="5">
    <source>
        <dbReference type="ARBA" id="ARBA00022970"/>
    </source>
</evidence>
<feature type="transmembrane region" description="Helical" evidence="9">
    <location>
        <begin position="140"/>
        <end position="164"/>
    </location>
</feature>
<reference evidence="10 11" key="1">
    <citation type="journal article" date="2011" name="J. Bacteriol.">
        <title>Complete genome sequence of Polymorphum gilvum SL003B-26A1T, a crude oil-degrading bacterium from oil-polluted saline soil.</title>
        <authorList>
            <person name="Li S.G."/>
            <person name="Tang Y.Q."/>
            <person name="Nie Y."/>
            <person name="Cai M."/>
            <person name="Wu X.L."/>
        </authorList>
    </citation>
    <scope>NUCLEOTIDE SEQUENCE [LARGE SCALE GENOMIC DNA]</scope>
    <source>
        <strain evidence="11">LMG 25793 / CGMCC 1.9160 / SL003B-26A1</strain>
    </source>
</reference>
<name>F2IYQ9_POLGS</name>
<feature type="transmembrane region" description="Helical" evidence="9">
    <location>
        <begin position="42"/>
        <end position="60"/>
    </location>
</feature>
<comment type="similarity">
    <text evidence="8">Belongs to the binding-protein-dependent transport system permease family. LivHM subfamily.</text>
</comment>
<dbReference type="eggNOG" id="COG0559">
    <property type="taxonomic scope" value="Bacteria"/>
</dbReference>
<feature type="transmembrane region" description="Helical" evidence="9">
    <location>
        <begin position="66"/>
        <end position="84"/>
    </location>
</feature>
<dbReference type="OrthoDB" id="9779023at2"/>
<protein>
    <submittedName>
        <fullName evidence="10">Branched-chain amino acid transport system permease protein livH</fullName>
    </submittedName>
</protein>
<keyword evidence="11" id="KW-1185">Reference proteome</keyword>
<dbReference type="PATRIC" id="fig|991905.3.peg.1098"/>
<gene>
    <name evidence="10" type="ordered locus">SL003B_1077</name>
</gene>
<keyword evidence="7 9" id="KW-0472">Membrane</keyword>
<dbReference type="PANTHER" id="PTHR11795:SF451">
    <property type="entry name" value="ABC TRANSPORTER PERMEASE PROTEIN"/>
    <property type="match status" value="1"/>
</dbReference>
<dbReference type="RefSeq" id="WP_013651823.1">
    <property type="nucleotide sequence ID" value="NC_015259.1"/>
</dbReference>
<dbReference type="GO" id="GO:0005886">
    <property type="term" value="C:plasma membrane"/>
    <property type="evidence" value="ECO:0007669"/>
    <property type="project" value="UniProtKB-SubCell"/>
</dbReference>
<feature type="transmembrane region" description="Helical" evidence="9">
    <location>
        <begin position="193"/>
        <end position="211"/>
    </location>
</feature>
<keyword evidence="2" id="KW-0813">Transport</keyword>
<evidence type="ECO:0000256" key="1">
    <source>
        <dbReference type="ARBA" id="ARBA00004651"/>
    </source>
</evidence>
<keyword evidence="4 9" id="KW-0812">Transmembrane</keyword>
<dbReference type="EMBL" id="CP002568">
    <property type="protein sequence ID" value="ADZ69506.1"/>
    <property type="molecule type" value="Genomic_DNA"/>
</dbReference>
<dbReference type="KEGG" id="pgv:SL003B_1077"/>
<keyword evidence="3" id="KW-1003">Cell membrane</keyword>
<evidence type="ECO:0000313" key="10">
    <source>
        <dbReference type="EMBL" id="ADZ69506.1"/>
    </source>
</evidence>
<organism evidence="10 11">
    <name type="scientific">Polymorphum gilvum (strain LMG 25793 / CGMCC 1.9160 / SL003B-26A1)</name>
    <dbReference type="NCBI Taxonomy" id="991905"/>
    <lineage>
        <taxon>Bacteria</taxon>
        <taxon>Pseudomonadati</taxon>
        <taxon>Pseudomonadota</taxon>
        <taxon>Alphaproteobacteria</taxon>
        <taxon>Rhodobacterales</taxon>
        <taxon>Paracoccaceae</taxon>
        <taxon>Polymorphum</taxon>
    </lineage>
</organism>
<dbReference type="CDD" id="cd06582">
    <property type="entry name" value="TM_PBP1_LivH_like"/>
    <property type="match status" value="1"/>
</dbReference>
<feature type="transmembrane region" description="Helical" evidence="9">
    <location>
        <begin position="268"/>
        <end position="285"/>
    </location>
</feature>
<comment type="subcellular location">
    <subcellularLocation>
        <location evidence="1">Cell membrane</location>
        <topology evidence="1">Multi-pass membrane protein</topology>
    </subcellularLocation>
</comment>
<evidence type="ECO:0000313" key="11">
    <source>
        <dbReference type="Proteomes" id="UP000008130"/>
    </source>
</evidence>
<keyword evidence="6 9" id="KW-1133">Transmembrane helix</keyword>
<evidence type="ECO:0000256" key="2">
    <source>
        <dbReference type="ARBA" id="ARBA00022448"/>
    </source>
</evidence>
<sequence>MINLFQILIEGSLVGLVYGLVAISFVVIYRASRIINLAQGEVLVFGALFLWTFTLGAQAAGYPLPLPVGIALTVLGCVGFGLVLERFVFRPLIGQSAFAIFMASVALLILLRGVAQFVWSAETRPAPTILPEGALQVGPFLINTGLLIGGIFTLALMVALQLFFTRSRHGLRLAAVAEDHSTALSLGISVRQAIAVAWILGAVVATFAAMVLLSGRIISLEVAHIGFKALPVALLGGLESIRGAPLAGVMIGVGEALAIAYLDPLTNGAASGILPYVVMIAVLLVRPQGLFGWKKIERL</sequence>
<dbReference type="GO" id="GO:0006865">
    <property type="term" value="P:amino acid transport"/>
    <property type="evidence" value="ECO:0007669"/>
    <property type="project" value="UniProtKB-KW"/>
</dbReference>
<evidence type="ECO:0000256" key="6">
    <source>
        <dbReference type="ARBA" id="ARBA00022989"/>
    </source>
</evidence>
<evidence type="ECO:0000256" key="7">
    <source>
        <dbReference type="ARBA" id="ARBA00023136"/>
    </source>
</evidence>
<dbReference type="HOGENOM" id="CLU_039929_1_1_5"/>
<proteinExistence type="inferred from homology"/>
<dbReference type="InterPro" id="IPR001851">
    <property type="entry name" value="ABC_transp_permease"/>
</dbReference>
<feature type="transmembrane region" description="Helical" evidence="9">
    <location>
        <begin position="12"/>
        <end position="30"/>
    </location>
</feature>
<dbReference type="InterPro" id="IPR052157">
    <property type="entry name" value="BCAA_transport_permease"/>
</dbReference>
<dbReference type="Pfam" id="PF02653">
    <property type="entry name" value="BPD_transp_2"/>
    <property type="match status" value="1"/>
</dbReference>
<feature type="transmembrane region" description="Helical" evidence="9">
    <location>
        <begin position="96"/>
        <end position="120"/>
    </location>
</feature>